<dbReference type="Pfam" id="PF02653">
    <property type="entry name" value="BPD_transp_2"/>
    <property type="match status" value="1"/>
</dbReference>
<reference evidence="7 9" key="1">
    <citation type="submission" date="2018-08" db="EMBL/GenBank/DDBJ databases">
        <title>Murine metabolic-syndrome-specific gut microbial biobank.</title>
        <authorList>
            <person name="Liu C."/>
        </authorList>
    </citation>
    <scope>NUCLEOTIDE SEQUENCE [LARGE SCALE GENOMIC DNA]</scope>
    <source>
        <strain evidence="7 9">X69</strain>
    </source>
</reference>
<feature type="transmembrane region" description="Helical" evidence="6">
    <location>
        <begin position="30"/>
        <end position="51"/>
    </location>
</feature>
<evidence type="ECO:0000256" key="5">
    <source>
        <dbReference type="ARBA" id="ARBA00023136"/>
    </source>
</evidence>
<keyword evidence="3 6" id="KW-0812">Transmembrane</keyword>
<reference evidence="8 10" key="2">
    <citation type="submission" date="2019-06" db="EMBL/GenBank/DDBJ databases">
        <title>Draft genome sequences of 15 bacterial species constituting the stable defined intestinal microbiota of the GM15 gnotobiotic mouse model.</title>
        <authorList>
            <person name="Elie C."/>
            <person name="Mathieu A."/>
            <person name="Saliou A."/>
            <person name="Darnaud M."/>
            <person name="Leulier F."/>
            <person name="Tamellini A."/>
        </authorList>
    </citation>
    <scope>NUCLEOTIDE SEQUENCE [LARGE SCALE GENOMIC DNA]</scope>
    <source>
        <strain evidence="8 10">JM4-15</strain>
    </source>
</reference>
<dbReference type="Proteomes" id="UP000462501">
    <property type="component" value="Unassembled WGS sequence"/>
</dbReference>
<protein>
    <submittedName>
        <fullName evidence="7">ABC transporter permease</fullName>
    </submittedName>
</protein>
<dbReference type="CDD" id="cd06580">
    <property type="entry name" value="TM_PBP1_transp_TpRbsC_like"/>
    <property type="match status" value="1"/>
</dbReference>
<comment type="caution">
    <text evidence="7">The sequence shown here is derived from an EMBL/GenBank/DDBJ whole genome shotgun (WGS) entry which is preliminary data.</text>
</comment>
<proteinExistence type="predicted"/>
<sequence>MQEILAGMIRTATPVLLAAMGGLLCEKAGVFNIALEGMMLFGAFFGVLGVYATGSLAAGVAAALAVGAAAGLLYTFIVEELRANATIVSIGLNTFAVGITTYLMKIVFGDAGSVGSDRIVGLPQVNIPLLGNIPLVGRILNGHTILVYVALVIVVMLHILLYHTQVGIGIRAVGERPAAAASAGLSVRRYRFASVMAAGMLCGLAGIHLSLGYVTLFSENMTGGRGFFAYTAVVFGQADPLIVMIASFLFGLAETVTYRAQQTGLPGPLVLTVPYVVTLIALIVRSRRKPAAKYAKAAPAKAPAP</sequence>
<dbReference type="EMBL" id="QXWZ01000017">
    <property type="protein sequence ID" value="NBI79217.1"/>
    <property type="molecule type" value="Genomic_DNA"/>
</dbReference>
<accession>A0A845RI95</accession>
<keyword evidence="2" id="KW-1003">Cell membrane</keyword>
<evidence type="ECO:0000313" key="8">
    <source>
        <dbReference type="EMBL" id="NDO40676.1"/>
    </source>
</evidence>
<feature type="transmembrane region" description="Helical" evidence="6">
    <location>
        <begin position="192"/>
        <end position="216"/>
    </location>
</feature>
<feature type="transmembrane region" description="Helical" evidence="6">
    <location>
        <begin position="83"/>
        <end position="103"/>
    </location>
</feature>
<dbReference type="GO" id="GO:0005886">
    <property type="term" value="C:plasma membrane"/>
    <property type="evidence" value="ECO:0007669"/>
    <property type="project" value="UniProtKB-SubCell"/>
</dbReference>
<organism evidence="7 9">
    <name type="scientific">Anaerotruncus colihominis</name>
    <dbReference type="NCBI Taxonomy" id="169435"/>
    <lineage>
        <taxon>Bacteria</taxon>
        <taxon>Bacillati</taxon>
        <taxon>Bacillota</taxon>
        <taxon>Clostridia</taxon>
        <taxon>Eubacteriales</taxon>
        <taxon>Oscillospiraceae</taxon>
        <taxon>Anaerotruncus</taxon>
    </lineage>
</organism>
<comment type="subcellular location">
    <subcellularLocation>
        <location evidence="1">Cell membrane</location>
        <topology evidence="1">Multi-pass membrane protein</topology>
    </subcellularLocation>
</comment>
<gene>
    <name evidence="7" type="ORF">D3Z39_10105</name>
    <name evidence="8" type="ORF">FMM72_15895</name>
</gene>
<dbReference type="GO" id="GO:0022857">
    <property type="term" value="F:transmembrane transporter activity"/>
    <property type="evidence" value="ECO:0007669"/>
    <property type="project" value="InterPro"/>
</dbReference>
<evidence type="ECO:0000313" key="7">
    <source>
        <dbReference type="EMBL" id="NBI79217.1"/>
    </source>
</evidence>
<feature type="transmembrane region" description="Helical" evidence="6">
    <location>
        <begin position="265"/>
        <end position="284"/>
    </location>
</feature>
<keyword evidence="5 6" id="KW-0472">Membrane</keyword>
<dbReference type="InterPro" id="IPR001851">
    <property type="entry name" value="ABC_transp_permease"/>
</dbReference>
<evidence type="ECO:0000256" key="3">
    <source>
        <dbReference type="ARBA" id="ARBA00022692"/>
    </source>
</evidence>
<feature type="transmembrane region" description="Helical" evidence="6">
    <location>
        <begin position="145"/>
        <end position="163"/>
    </location>
</feature>
<feature type="transmembrane region" description="Helical" evidence="6">
    <location>
        <begin position="228"/>
        <end position="253"/>
    </location>
</feature>
<feature type="transmembrane region" description="Helical" evidence="6">
    <location>
        <begin position="58"/>
        <end position="77"/>
    </location>
</feature>
<evidence type="ECO:0000256" key="4">
    <source>
        <dbReference type="ARBA" id="ARBA00022989"/>
    </source>
</evidence>
<dbReference type="Proteomes" id="UP000446348">
    <property type="component" value="Unassembled WGS sequence"/>
</dbReference>
<dbReference type="PANTHER" id="PTHR43370">
    <property type="entry name" value="SUGAR ABC TRANSPORTER INTEGRAL MEMBRANE PROTEIN-RELATED"/>
    <property type="match status" value="1"/>
</dbReference>
<evidence type="ECO:0000256" key="2">
    <source>
        <dbReference type="ARBA" id="ARBA00022475"/>
    </source>
</evidence>
<dbReference type="PANTHER" id="PTHR43370:SF1">
    <property type="entry name" value="GUANOSINE ABC TRANSPORTER PERMEASE PROTEIN NUPQ"/>
    <property type="match status" value="1"/>
</dbReference>
<evidence type="ECO:0000256" key="1">
    <source>
        <dbReference type="ARBA" id="ARBA00004651"/>
    </source>
</evidence>
<dbReference type="EMBL" id="VIQT01000022">
    <property type="protein sequence ID" value="NDO40676.1"/>
    <property type="molecule type" value="Genomic_DNA"/>
</dbReference>
<evidence type="ECO:0000256" key="6">
    <source>
        <dbReference type="SAM" id="Phobius"/>
    </source>
</evidence>
<name>A0A845RI95_9FIRM</name>
<dbReference type="RefSeq" id="WP_160209991.1">
    <property type="nucleotide sequence ID" value="NZ_CAMUSJ010000055.1"/>
</dbReference>
<evidence type="ECO:0000313" key="10">
    <source>
        <dbReference type="Proteomes" id="UP000462501"/>
    </source>
</evidence>
<dbReference type="AlphaFoldDB" id="A0A845RI95"/>
<keyword evidence="4 6" id="KW-1133">Transmembrane helix</keyword>
<dbReference type="OrthoDB" id="9792579at2"/>
<evidence type="ECO:0000313" key="9">
    <source>
        <dbReference type="Proteomes" id="UP000446348"/>
    </source>
</evidence>